<keyword evidence="3" id="KW-0479">Metal-binding</keyword>
<keyword evidence="2 10" id="KW-0812">Transmembrane</keyword>
<evidence type="ECO:0000259" key="11">
    <source>
        <dbReference type="Pfam" id="PF00122"/>
    </source>
</evidence>
<feature type="transmembrane region" description="Helical" evidence="10">
    <location>
        <begin position="64"/>
        <end position="82"/>
    </location>
</feature>
<accession>C5KCN8</accession>
<feature type="transmembrane region" description="Helical" evidence="10">
    <location>
        <begin position="420"/>
        <end position="440"/>
    </location>
</feature>
<keyword evidence="7" id="KW-1278">Translocase</keyword>
<feature type="transmembrane region" description="Helical" evidence="10">
    <location>
        <begin position="237"/>
        <end position="254"/>
    </location>
</feature>
<dbReference type="SFLD" id="SFLDG00002">
    <property type="entry name" value="C1.7:_P-type_atpase_like"/>
    <property type="match status" value="1"/>
</dbReference>
<dbReference type="InterPro" id="IPR023299">
    <property type="entry name" value="ATPase_P-typ_cyto_dom_N"/>
</dbReference>
<evidence type="ECO:0000256" key="9">
    <source>
        <dbReference type="ARBA" id="ARBA00023136"/>
    </source>
</evidence>
<evidence type="ECO:0000256" key="3">
    <source>
        <dbReference type="ARBA" id="ARBA00022723"/>
    </source>
</evidence>
<dbReference type="Gene3D" id="2.70.150.10">
    <property type="entry name" value="Calcium-transporting ATPase, cytoplasmic transduction domain A"/>
    <property type="match status" value="1"/>
</dbReference>
<dbReference type="InterPro" id="IPR006544">
    <property type="entry name" value="P-type_TPase_V"/>
</dbReference>
<dbReference type="SFLD" id="SFLDS00003">
    <property type="entry name" value="Haloacid_Dehalogenase"/>
    <property type="match status" value="1"/>
</dbReference>
<dbReference type="PRINTS" id="PR00119">
    <property type="entry name" value="CATATPASE"/>
</dbReference>
<keyword evidence="8 10" id="KW-1133">Transmembrane helix</keyword>
<dbReference type="InterPro" id="IPR036412">
    <property type="entry name" value="HAD-like_sf"/>
</dbReference>
<keyword evidence="5" id="KW-0067">ATP-binding</keyword>
<dbReference type="GO" id="GO:0019829">
    <property type="term" value="F:ATPase-coupled monoatomic cation transmembrane transporter activity"/>
    <property type="evidence" value="ECO:0007669"/>
    <property type="project" value="TreeGrafter"/>
</dbReference>
<evidence type="ECO:0000313" key="13">
    <source>
        <dbReference type="Proteomes" id="UP000007800"/>
    </source>
</evidence>
<dbReference type="GO" id="GO:0016020">
    <property type="term" value="C:membrane"/>
    <property type="evidence" value="ECO:0007669"/>
    <property type="project" value="UniProtKB-SubCell"/>
</dbReference>
<dbReference type="GO" id="GO:0140358">
    <property type="term" value="F:P-type transmembrane transporter activity"/>
    <property type="evidence" value="ECO:0007669"/>
    <property type="project" value="InterPro"/>
</dbReference>
<dbReference type="EMBL" id="GG671995">
    <property type="protein sequence ID" value="EER17637.1"/>
    <property type="molecule type" value="Genomic_DNA"/>
</dbReference>
<feature type="transmembrane region" description="Helical" evidence="10">
    <location>
        <begin position="1126"/>
        <end position="1145"/>
    </location>
</feature>
<dbReference type="OMA" id="VPCENAM"/>
<dbReference type="GeneID" id="9087122"/>
<keyword evidence="13" id="KW-1185">Reference proteome</keyword>
<keyword evidence="9 10" id="KW-0472">Membrane</keyword>
<dbReference type="Pfam" id="PF00122">
    <property type="entry name" value="E1-E2_ATPase"/>
    <property type="match status" value="1"/>
</dbReference>
<comment type="subcellular location">
    <subcellularLocation>
        <location evidence="1">Membrane</location>
        <topology evidence="1">Multi-pass membrane protein</topology>
    </subcellularLocation>
</comment>
<dbReference type="SUPFAM" id="SSF81665">
    <property type="entry name" value="Calcium ATPase, transmembrane domain M"/>
    <property type="match status" value="1"/>
</dbReference>
<dbReference type="InterPro" id="IPR023298">
    <property type="entry name" value="ATPase_P-typ_TM_dom_sf"/>
</dbReference>
<dbReference type="SUPFAM" id="SSF56784">
    <property type="entry name" value="HAD-like"/>
    <property type="match status" value="1"/>
</dbReference>
<dbReference type="SUPFAM" id="SSF81660">
    <property type="entry name" value="Metal cation-transporting ATPase, ATP-binding domain N"/>
    <property type="match status" value="1"/>
</dbReference>
<dbReference type="InterPro" id="IPR059000">
    <property type="entry name" value="ATPase_P-type_domA"/>
</dbReference>
<dbReference type="SFLD" id="SFLDF00027">
    <property type="entry name" value="p-type_atpase"/>
    <property type="match status" value="1"/>
</dbReference>
<dbReference type="InterPro" id="IPR018303">
    <property type="entry name" value="ATPase_P-typ_P_site"/>
</dbReference>
<name>C5KCN8_PERM5</name>
<organism evidence="13">
    <name type="scientific">Perkinsus marinus (strain ATCC 50983 / TXsc)</name>
    <dbReference type="NCBI Taxonomy" id="423536"/>
    <lineage>
        <taxon>Eukaryota</taxon>
        <taxon>Sar</taxon>
        <taxon>Alveolata</taxon>
        <taxon>Perkinsozoa</taxon>
        <taxon>Perkinsea</taxon>
        <taxon>Perkinsida</taxon>
        <taxon>Perkinsidae</taxon>
        <taxon>Perkinsus</taxon>
    </lineage>
</organism>
<dbReference type="AlphaFoldDB" id="C5KCN8"/>
<dbReference type="Pfam" id="PF13246">
    <property type="entry name" value="Cation_ATPase"/>
    <property type="match status" value="1"/>
</dbReference>
<dbReference type="GO" id="GO:0005524">
    <property type="term" value="F:ATP binding"/>
    <property type="evidence" value="ECO:0007669"/>
    <property type="project" value="UniProtKB-KW"/>
</dbReference>
<dbReference type="PROSITE" id="PS00154">
    <property type="entry name" value="ATPASE_E1_E2"/>
    <property type="match status" value="1"/>
</dbReference>
<evidence type="ECO:0000256" key="10">
    <source>
        <dbReference type="SAM" id="Phobius"/>
    </source>
</evidence>
<evidence type="ECO:0000256" key="2">
    <source>
        <dbReference type="ARBA" id="ARBA00022692"/>
    </source>
</evidence>
<feature type="transmembrane region" description="Helical" evidence="10">
    <location>
        <begin position="213"/>
        <end position="231"/>
    </location>
</feature>
<evidence type="ECO:0000256" key="4">
    <source>
        <dbReference type="ARBA" id="ARBA00022741"/>
    </source>
</evidence>
<evidence type="ECO:0000313" key="12">
    <source>
        <dbReference type="EMBL" id="EER17637.1"/>
    </source>
</evidence>
<feature type="transmembrane region" description="Helical" evidence="10">
    <location>
        <begin position="25"/>
        <end position="44"/>
    </location>
</feature>
<dbReference type="Proteomes" id="UP000007800">
    <property type="component" value="Unassembled WGS sequence"/>
</dbReference>
<dbReference type="GO" id="GO:0046872">
    <property type="term" value="F:metal ion binding"/>
    <property type="evidence" value="ECO:0007669"/>
    <property type="project" value="UniProtKB-KW"/>
</dbReference>
<dbReference type="RefSeq" id="XP_002785841.1">
    <property type="nucleotide sequence ID" value="XM_002785795.1"/>
</dbReference>
<keyword evidence="4" id="KW-0547">Nucleotide-binding</keyword>
<feature type="transmembrane region" description="Helical" evidence="10">
    <location>
        <begin position="1041"/>
        <end position="1064"/>
    </location>
</feature>
<proteinExistence type="predicted"/>
<evidence type="ECO:0000256" key="6">
    <source>
        <dbReference type="ARBA" id="ARBA00022842"/>
    </source>
</evidence>
<dbReference type="Gene3D" id="3.40.1110.10">
    <property type="entry name" value="Calcium-transporting ATPase, cytoplasmic domain N"/>
    <property type="match status" value="1"/>
</dbReference>
<reference evidence="12 13" key="1">
    <citation type="submission" date="2008-07" db="EMBL/GenBank/DDBJ databases">
        <authorList>
            <person name="El-Sayed N."/>
            <person name="Caler E."/>
            <person name="Inman J."/>
            <person name="Amedeo P."/>
            <person name="Hass B."/>
            <person name="Wortman J."/>
        </authorList>
    </citation>
    <scope>NUCLEOTIDE SEQUENCE [LARGE SCALE GENOMIC DNA]</scope>
    <source>
        <strain evidence="13">ATCC 50983 / TXsc</strain>
    </source>
</reference>
<gene>
    <name evidence="12" type="ORF">Pmar_PMAR023554</name>
</gene>
<feature type="domain" description="P-type ATPase A" evidence="11">
    <location>
        <begin position="272"/>
        <end position="369"/>
    </location>
</feature>
<evidence type="ECO:0000256" key="5">
    <source>
        <dbReference type="ARBA" id="ARBA00022840"/>
    </source>
</evidence>
<keyword evidence="6" id="KW-0460">Magnesium</keyword>
<feature type="transmembrane region" description="Helical" evidence="10">
    <location>
        <begin position="446"/>
        <end position="474"/>
    </location>
</feature>
<dbReference type="SUPFAM" id="SSF81653">
    <property type="entry name" value="Calcium ATPase, transduction domain A"/>
    <property type="match status" value="1"/>
</dbReference>
<evidence type="ECO:0000256" key="8">
    <source>
        <dbReference type="ARBA" id="ARBA00022989"/>
    </source>
</evidence>
<dbReference type="OrthoDB" id="289856at2759"/>
<dbReference type="InterPro" id="IPR044492">
    <property type="entry name" value="P_typ_ATPase_HD_dom"/>
</dbReference>
<dbReference type="PANTHER" id="PTHR45630">
    <property type="entry name" value="CATION-TRANSPORTING ATPASE-RELATED"/>
    <property type="match status" value="1"/>
</dbReference>
<dbReference type="InterPro" id="IPR008250">
    <property type="entry name" value="ATPase_P-typ_transduc_dom_A_sf"/>
</dbReference>
<evidence type="ECO:0000256" key="1">
    <source>
        <dbReference type="ARBA" id="ARBA00004141"/>
    </source>
</evidence>
<sequence>MVDLPTEGVAQRGYRRDYLGTGVKWLGVLWLLWLQLSLLLLVIGQYNGAWPFYSVDLEPTWNSYTRGFLAAWVTSTTALMLLKRFEYFFSTLYLLPCELILADYVMMTATTVDECGGGVIRHSDLCKVESAIGAARWVTFQLRRYTWNTDRGVAPAAFDAVSIFDRRGPTARQVHGYENGYNLSTVTAILNRHGRNEIVIPVPTFIRAAGMEYFNYFYIYQLCAVWLTVYWDYVTYGLLLALLATASGLLKVYTERRQRCELRNMARVNGAVWAKRNDSWRRTTSDLLVQGVMIVVLENAALLSVDAVVIRGNAVVDESLLTGETMPIQKYQVPSPVADPDTADLPRSPETGNKKHYVFAGTKLLSATGVSKSDLPSASSGIGCLLVVTHTSAETLRGSLLRTLLFGAPLKLTWAREIRIVLGILITFGLVEFLILNAQYSFSMGSILTACFSIVGMINPLLSIAILGGQLAAASRLRSNKSGRFRLIGRSAKERDSRAAFANCDDEGDIGGNLRVYCMDVERLTLTGRLSQMCFDKTGTLTKTGLDFVGIVRVDAHKPTAQPKLLSFSGGPPTSGMEGLLGPGLALTHTVSVVGAKQRVGHQVELRMVEAAMSLGWVYNSDMSIVEEPAGLGKWEVLKQNAFDHHTMTMSVVIQNMESGEAYVFCKGSHEAVLSRCNFHRGEESAGSDTREVFEGLVVSAAEQYAAEGCYVLAIAARKLSGGSKGLTLSRHELEDDLELLGLLLFRNEVKPDSARYIDVLKTGGVDNVMITGDSVYNGAAVARKVGIIPHGYRVVIGDVVSSREVRWADLETQEEVDEESFFGKGSADEGRPTSLCVTGACFSELARENRLVSFIGCRGTCDNSRLRPGVRRPGLVDCSCARIRVFGRMTPHQKVSVITAYSRPPLNLITGMCGDGGNDSGALRAAAAGLALSGRVEASVAAPFSTDSPSIGSLVLLLREARASMCTSFASYRFLVVRGVIGSIGKMILMLYAGAYLTPFGFIYQDLVMNPLLLWALSMSKPSKTLARVPPEGSLLGPMMVMSASLTIMIGVIFLLAAFFILFSNDGEEWFARFDGSNSEVREWQKRSDNFEAALTWLWLSWITFDTAVCYSYGDVHRRPVYRNLTLVFVVLLTGTPLLVLLLASSSQFSCAFKVNCSLSDFQAVQYSWINWFLFPYEEVGGDVWYGEVPGNVMPVWLRWTYFGLFSGMTIAHHLSYKLICLGSVVRRTLPGMGWGAREVSPGFVRPYSRRTIFNRRGHNHCIDWGRSTRSLLGSSG</sequence>
<dbReference type="PANTHER" id="PTHR45630:SF11">
    <property type="entry name" value="CATION-TRANSPORTING P-TYPE ATPASE N-TERMINAL DOMAIN-CONTAINING PROTEIN"/>
    <property type="match status" value="1"/>
</dbReference>
<evidence type="ECO:0000256" key="7">
    <source>
        <dbReference type="ARBA" id="ARBA00022967"/>
    </source>
</evidence>
<dbReference type="Gene3D" id="3.40.50.1000">
    <property type="entry name" value="HAD superfamily/HAD-like"/>
    <property type="match status" value="1"/>
</dbReference>
<dbReference type="InterPro" id="IPR023214">
    <property type="entry name" value="HAD_sf"/>
</dbReference>
<dbReference type="InParanoid" id="C5KCN8"/>
<feature type="transmembrane region" description="Helical" evidence="10">
    <location>
        <begin position="976"/>
        <end position="997"/>
    </location>
</feature>
<protein>
    <submittedName>
        <fullName evidence="12">P-type ATpase 3, putative</fullName>
    </submittedName>
</protein>